<gene>
    <name evidence="1" type="ORF">JJL49_09575</name>
</gene>
<protein>
    <submittedName>
        <fullName evidence="1">Uncharacterized protein</fullName>
    </submittedName>
</protein>
<accession>A0ACC5RLV6</accession>
<organism evidence="1 2">
    <name type="scientific">Enterobacter agglomerans</name>
    <name type="common">Erwinia herbicola</name>
    <name type="synonym">Pantoea agglomerans</name>
    <dbReference type="NCBI Taxonomy" id="549"/>
    <lineage>
        <taxon>Bacteria</taxon>
        <taxon>Pseudomonadati</taxon>
        <taxon>Pseudomonadota</taxon>
        <taxon>Gammaproteobacteria</taxon>
        <taxon>Enterobacterales</taxon>
        <taxon>Erwiniaceae</taxon>
        <taxon>Pantoea</taxon>
        <taxon>Pantoea agglomerans group</taxon>
    </lineage>
</organism>
<name>A0ACC5RLV6_ENTAG</name>
<reference evidence="1" key="1">
    <citation type="submission" date="2021-01" db="EMBL/GenBank/DDBJ databases">
        <title>Draft genome of Pantoea agglomerans Eh 335.</title>
        <authorList>
            <person name="Emsley S.A."/>
            <person name="Oline D.K."/>
            <person name="Saw J.H."/>
            <person name="Ushijima B."/>
            <person name="Videau P."/>
            <person name="Koyack M.J."/>
        </authorList>
    </citation>
    <scope>NUCLEOTIDE SEQUENCE</scope>
    <source>
        <strain evidence="1">Eh 335</strain>
    </source>
</reference>
<comment type="caution">
    <text evidence="1">The sequence shown here is derived from an EMBL/GenBank/DDBJ whole genome shotgun (WGS) entry which is preliminary data.</text>
</comment>
<dbReference type="EMBL" id="JAEOXF010000004">
    <property type="protein sequence ID" value="MBK4725475.1"/>
    <property type="molecule type" value="Genomic_DNA"/>
</dbReference>
<proteinExistence type="predicted"/>
<evidence type="ECO:0000313" key="2">
    <source>
        <dbReference type="Proteomes" id="UP000633731"/>
    </source>
</evidence>
<evidence type="ECO:0000313" key="1">
    <source>
        <dbReference type="EMBL" id="MBK4725475.1"/>
    </source>
</evidence>
<dbReference type="Proteomes" id="UP000633731">
    <property type="component" value="Unassembled WGS sequence"/>
</dbReference>
<sequence>MKLQKMLLPAILFLLLTGCWLLGDYTPHYEIAQVSRPPAGFCFQVENPGDYYVHFLSIRDRNAPERSGFNRDFPALTIDNNQICIPETYYKFPDQGEVNVDIALRSPTKRMINRFIMSEFKIVSGVPYPFNPRDYSVPIPDAEDYQ</sequence>
<keyword evidence="2" id="KW-1185">Reference proteome</keyword>